<gene>
    <name evidence="1" type="ORF">ABE41_005180</name>
</gene>
<dbReference type="AlphaFoldDB" id="A0A1B1Z207"/>
<dbReference type="EMBL" id="CP016761">
    <property type="protein sequence ID" value="ANX11391.1"/>
    <property type="molecule type" value="Genomic_DNA"/>
</dbReference>
<dbReference type="STRING" id="255247.ABE41_005180"/>
<organism evidence="1 2">
    <name type="scientific">Fictibacillus arsenicus</name>
    <dbReference type="NCBI Taxonomy" id="255247"/>
    <lineage>
        <taxon>Bacteria</taxon>
        <taxon>Bacillati</taxon>
        <taxon>Bacillota</taxon>
        <taxon>Bacilli</taxon>
        <taxon>Bacillales</taxon>
        <taxon>Fictibacillaceae</taxon>
        <taxon>Fictibacillus</taxon>
    </lineage>
</organism>
<protein>
    <submittedName>
        <fullName evidence="1">Uncharacterized protein</fullName>
    </submittedName>
</protein>
<keyword evidence="2" id="KW-1185">Reference proteome</keyword>
<evidence type="ECO:0000313" key="2">
    <source>
        <dbReference type="Proteomes" id="UP000077412"/>
    </source>
</evidence>
<sequence>MEDTLKLILTEMKEIRNDINDIKNVQGALTSNQEEFKKQQFILIAGQKRIEYKLDKLNTNVITSMGDYTDKIIHHFDDTAQVLNKRIFKVETELEGKSRQ</sequence>
<accession>A0A1B1Z207</accession>
<dbReference type="KEGG" id="far:ABE41_005180"/>
<reference evidence="1 2" key="1">
    <citation type="submission" date="2016-08" db="EMBL/GenBank/DDBJ databases">
        <title>Complete genome sequence of Fictibacillus arsenicus G25-54, a strain with toxicity to nematodes and a potential arsenic-resistance activity.</title>
        <authorList>
            <person name="Zheng Z."/>
        </authorList>
    </citation>
    <scope>NUCLEOTIDE SEQUENCE [LARGE SCALE GENOMIC DNA]</scope>
    <source>
        <strain evidence="1 2">G25-54</strain>
    </source>
</reference>
<evidence type="ECO:0000313" key="1">
    <source>
        <dbReference type="EMBL" id="ANX11391.1"/>
    </source>
</evidence>
<dbReference type="OrthoDB" id="2680327at2"/>
<dbReference type="Proteomes" id="UP000077412">
    <property type="component" value="Chromosome"/>
</dbReference>
<dbReference type="RefSeq" id="WP_066287186.1">
    <property type="nucleotide sequence ID" value="NZ_CP016761.1"/>
</dbReference>
<name>A0A1B1Z207_9BACL</name>
<proteinExistence type="predicted"/>